<reference evidence="1" key="1">
    <citation type="submission" date="2020-05" db="EMBL/GenBank/DDBJ databases">
        <authorList>
            <person name="Chiriac C."/>
            <person name="Salcher M."/>
            <person name="Ghai R."/>
            <person name="Kavagutti S V."/>
        </authorList>
    </citation>
    <scope>NUCLEOTIDE SEQUENCE</scope>
</reference>
<gene>
    <name evidence="1" type="ORF">UFOPK1619_00170</name>
</gene>
<proteinExistence type="predicted"/>
<dbReference type="AlphaFoldDB" id="A0A6J6D4S7"/>
<dbReference type="EMBL" id="CAEZTI010000017">
    <property type="protein sequence ID" value="CAB4557719.1"/>
    <property type="molecule type" value="Genomic_DNA"/>
</dbReference>
<organism evidence="1">
    <name type="scientific">freshwater metagenome</name>
    <dbReference type="NCBI Taxonomy" id="449393"/>
    <lineage>
        <taxon>unclassified sequences</taxon>
        <taxon>metagenomes</taxon>
        <taxon>ecological metagenomes</taxon>
    </lineage>
</organism>
<evidence type="ECO:0000313" key="1">
    <source>
        <dbReference type="EMBL" id="CAB4557719.1"/>
    </source>
</evidence>
<protein>
    <submittedName>
        <fullName evidence="1">Unannotated protein</fullName>
    </submittedName>
</protein>
<accession>A0A6J6D4S7</accession>
<sequence>MAIFGNRYAFKDAAKNAMTPSPSAARVSINCNTATGPATTKPVIPDICPNLLLDSTNFDSSLTVVGTIADFAMA</sequence>
<name>A0A6J6D4S7_9ZZZZ</name>